<dbReference type="GO" id="GO:0035870">
    <property type="term" value="F:dITP diphosphatase activity"/>
    <property type="evidence" value="ECO:0007669"/>
    <property type="project" value="UniProtKB-UniRule"/>
</dbReference>
<comment type="similarity">
    <text evidence="1 10 11">Belongs to the HAM1 NTPase family.</text>
</comment>
<dbReference type="GO" id="GO:0017111">
    <property type="term" value="F:ribonucleoside triphosphate phosphatase activity"/>
    <property type="evidence" value="ECO:0007669"/>
    <property type="project" value="InterPro"/>
</dbReference>
<dbReference type="OrthoDB" id="9807456at2"/>
<comment type="function">
    <text evidence="10">Pyrophosphatase that catalyzes the hydrolysis of nucleoside triphosphates to their monophosphate derivatives, with a high preference for the non-canonical purine nucleotides XTP (xanthosine triphosphate), dITP (deoxyinosine triphosphate) and ITP. Seems to function as a house-cleaning enzyme that removes non-canonical purine nucleotides from the nucleotide pool, thus preventing their incorporation into DNA/RNA and avoiding chromosomal lesions.</text>
</comment>
<evidence type="ECO:0000313" key="12">
    <source>
        <dbReference type="EMBL" id="OSQ50125.1"/>
    </source>
</evidence>
<dbReference type="Pfam" id="PF01725">
    <property type="entry name" value="Ham1p_like"/>
    <property type="match status" value="1"/>
</dbReference>
<dbReference type="GO" id="GO:0009146">
    <property type="term" value="P:purine nucleoside triphosphate catabolic process"/>
    <property type="evidence" value="ECO:0007669"/>
    <property type="project" value="UniProtKB-UniRule"/>
</dbReference>
<dbReference type="InterPro" id="IPR002637">
    <property type="entry name" value="RdgB/HAM1"/>
</dbReference>
<dbReference type="Proteomes" id="UP000193396">
    <property type="component" value="Unassembled WGS sequence"/>
</dbReference>
<gene>
    <name evidence="12" type="ORF">TALK_01145</name>
</gene>
<feature type="binding site" evidence="10">
    <location>
        <position position="76"/>
    </location>
    <ligand>
        <name>substrate</name>
    </ligand>
</feature>
<feature type="binding site" evidence="10">
    <location>
        <begin position="184"/>
        <end position="185"/>
    </location>
    <ligand>
        <name>substrate</name>
    </ligand>
</feature>
<dbReference type="HAMAP" id="MF_01405">
    <property type="entry name" value="Non_canon_purine_NTPase"/>
    <property type="match status" value="1"/>
</dbReference>
<dbReference type="STRING" id="1293890.TALK_01145"/>
<dbReference type="PANTHER" id="PTHR11067:SF9">
    <property type="entry name" value="INOSINE TRIPHOSPHATE PYROPHOSPHATASE"/>
    <property type="match status" value="1"/>
</dbReference>
<dbReference type="GO" id="GO:0005829">
    <property type="term" value="C:cytosol"/>
    <property type="evidence" value="ECO:0007669"/>
    <property type="project" value="TreeGrafter"/>
</dbReference>
<keyword evidence="3 10" id="KW-0479">Metal-binding</keyword>
<evidence type="ECO:0000256" key="11">
    <source>
        <dbReference type="RuleBase" id="RU003781"/>
    </source>
</evidence>
<comment type="catalytic activity">
    <reaction evidence="9 10">
        <text>XTP + H2O = XMP + diphosphate + H(+)</text>
        <dbReference type="Rhea" id="RHEA:28610"/>
        <dbReference type="ChEBI" id="CHEBI:15377"/>
        <dbReference type="ChEBI" id="CHEBI:15378"/>
        <dbReference type="ChEBI" id="CHEBI:33019"/>
        <dbReference type="ChEBI" id="CHEBI:57464"/>
        <dbReference type="ChEBI" id="CHEBI:61314"/>
        <dbReference type="EC" id="3.6.1.66"/>
    </reaction>
</comment>
<dbReference type="SUPFAM" id="SSF52972">
    <property type="entry name" value="ITPase-like"/>
    <property type="match status" value="1"/>
</dbReference>
<evidence type="ECO:0000256" key="5">
    <source>
        <dbReference type="ARBA" id="ARBA00022801"/>
    </source>
</evidence>
<accession>A0A1Y2LGQ7</accession>
<comment type="catalytic activity">
    <reaction evidence="10">
        <text>ITP + H2O = IMP + diphosphate + H(+)</text>
        <dbReference type="Rhea" id="RHEA:29399"/>
        <dbReference type="ChEBI" id="CHEBI:15377"/>
        <dbReference type="ChEBI" id="CHEBI:15378"/>
        <dbReference type="ChEBI" id="CHEBI:33019"/>
        <dbReference type="ChEBI" id="CHEBI:58053"/>
        <dbReference type="ChEBI" id="CHEBI:61402"/>
        <dbReference type="EC" id="3.6.1.66"/>
    </reaction>
</comment>
<sequence length="200" mass="21955">MARRFTEKKLVIASHNKGKIKEIAELLDPFGIEVISAGDLNLPEPEETENSFIGNAQLKSLAATKAANLPALSDDSGMAVSALDGAPGIYSARWAGPDKDFDMAMEKVQNGIGAHPDRRAAFICALSLAWPDGHVENFEGRVEGEIVWPKRGRHGFGYDPIFLPKGYDQTFGEMDPAKKHEMSHRADAFRQLVKACFKQD</sequence>
<keyword evidence="5 10" id="KW-0378">Hydrolase</keyword>
<dbReference type="GO" id="GO:0036220">
    <property type="term" value="F:ITP diphosphatase activity"/>
    <property type="evidence" value="ECO:0007669"/>
    <property type="project" value="UniProtKB-UniRule"/>
</dbReference>
<dbReference type="GO" id="GO:0009117">
    <property type="term" value="P:nucleotide metabolic process"/>
    <property type="evidence" value="ECO:0007669"/>
    <property type="project" value="UniProtKB-KW"/>
</dbReference>
<dbReference type="CDD" id="cd00515">
    <property type="entry name" value="HAM1"/>
    <property type="match status" value="1"/>
</dbReference>
<dbReference type="InterPro" id="IPR029001">
    <property type="entry name" value="ITPase-like_fam"/>
</dbReference>
<evidence type="ECO:0000256" key="9">
    <source>
        <dbReference type="ARBA" id="ARBA00052017"/>
    </source>
</evidence>
<comment type="caution">
    <text evidence="12">The sequence shown here is derived from an EMBL/GenBank/DDBJ whole genome shotgun (WGS) entry which is preliminary data.</text>
</comment>
<evidence type="ECO:0000256" key="8">
    <source>
        <dbReference type="ARBA" id="ARBA00051875"/>
    </source>
</evidence>
<comment type="subunit">
    <text evidence="2 10">Homodimer.</text>
</comment>
<feature type="active site" description="Proton acceptor" evidence="10">
    <location>
        <position position="75"/>
    </location>
</feature>
<dbReference type="InterPro" id="IPR020922">
    <property type="entry name" value="dITP/XTP_pyrophosphatase"/>
</dbReference>
<dbReference type="Gene3D" id="3.90.950.10">
    <property type="match status" value="1"/>
</dbReference>
<dbReference type="PANTHER" id="PTHR11067">
    <property type="entry name" value="INOSINE TRIPHOSPHATE PYROPHOSPHATASE/HAM1 PROTEIN"/>
    <property type="match status" value="1"/>
</dbReference>
<evidence type="ECO:0000256" key="3">
    <source>
        <dbReference type="ARBA" id="ARBA00022723"/>
    </source>
</evidence>
<evidence type="ECO:0000256" key="10">
    <source>
        <dbReference type="HAMAP-Rule" id="MF_01405"/>
    </source>
</evidence>
<keyword evidence="13" id="KW-1185">Reference proteome</keyword>
<comment type="cofactor">
    <cofactor evidence="10">
        <name>Mg(2+)</name>
        <dbReference type="ChEBI" id="CHEBI:18420"/>
    </cofactor>
    <text evidence="10">Binds 1 Mg(2+) ion per subunit.</text>
</comment>
<dbReference type="RefSeq" id="WP_085615010.1">
    <property type="nucleotide sequence ID" value="NZ_CAXBPE010000004.1"/>
</dbReference>
<comment type="catalytic activity">
    <reaction evidence="8 10">
        <text>dITP + H2O = dIMP + diphosphate + H(+)</text>
        <dbReference type="Rhea" id="RHEA:28342"/>
        <dbReference type="ChEBI" id="CHEBI:15377"/>
        <dbReference type="ChEBI" id="CHEBI:15378"/>
        <dbReference type="ChEBI" id="CHEBI:33019"/>
        <dbReference type="ChEBI" id="CHEBI:61194"/>
        <dbReference type="ChEBI" id="CHEBI:61382"/>
        <dbReference type="EC" id="3.6.1.66"/>
    </reaction>
</comment>
<dbReference type="EMBL" id="JFKB01000001">
    <property type="protein sequence ID" value="OSQ50125.1"/>
    <property type="molecule type" value="Genomic_DNA"/>
</dbReference>
<organism evidence="12 13">
    <name type="scientific">Thalassospira alkalitolerans</name>
    <dbReference type="NCBI Taxonomy" id="1293890"/>
    <lineage>
        <taxon>Bacteria</taxon>
        <taxon>Pseudomonadati</taxon>
        <taxon>Pseudomonadota</taxon>
        <taxon>Alphaproteobacteria</taxon>
        <taxon>Rhodospirillales</taxon>
        <taxon>Thalassospiraceae</taxon>
        <taxon>Thalassospira</taxon>
    </lineage>
</organism>
<protein>
    <recommendedName>
        <fullName evidence="10">dITP/XTP pyrophosphatase</fullName>
        <ecNumber evidence="10">3.6.1.66</ecNumber>
    </recommendedName>
    <alternativeName>
        <fullName evidence="10">Non-canonical purine NTP pyrophosphatase</fullName>
    </alternativeName>
    <alternativeName>
        <fullName evidence="10">Non-standard purine NTP pyrophosphatase</fullName>
    </alternativeName>
    <alternativeName>
        <fullName evidence="10">Nucleoside-triphosphate diphosphatase</fullName>
    </alternativeName>
    <alternativeName>
        <fullName evidence="10">Nucleoside-triphosphate pyrophosphatase</fullName>
        <shortName evidence="10">NTPase</shortName>
    </alternativeName>
</protein>
<dbReference type="GO" id="GO:0036222">
    <property type="term" value="F:XTP diphosphatase activity"/>
    <property type="evidence" value="ECO:0007669"/>
    <property type="project" value="UniProtKB-UniRule"/>
</dbReference>
<proteinExistence type="inferred from homology"/>
<dbReference type="FunFam" id="3.90.950.10:FF:000001">
    <property type="entry name" value="dITP/XTP pyrophosphatase"/>
    <property type="match status" value="1"/>
</dbReference>
<evidence type="ECO:0000313" key="13">
    <source>
        <dbReference type="Proteomes" id="UP000193396"/>
    </source>
</evidence>
<dbReference type="AlphaFoldDB" id="A0A1Y2LGQ7"/>
<evidence type="ECO:0000256" key="6">
    <source>
        <dbReference type="ARBA" id="ARBA00022842"/>
    </source>
</evidence>
<evidence type="ECO:0000256" key="7">
    <source>
        <dbReference type="ARBA" id="ARBA00023080"/>
    </source>
</evidence>
<feature type="binding site" evidence="10">
    <location>
        <position position="75"/>
    </location>
    <ligand>
        <name>Mg(2+)</name>
        <dbReference type="ChEBI" id="CHEBI:18420"/>
    </ligand>
</feature>
<keyword evidence="7 10" id="KW-0546">Nucleotide metabolism</keyword>
<evidence type="ECO:0000256" key="4">
    <source>
        <dbReference type="ARBA" id="ARBA00022741"/>
    </source>
</evidence>
<feature type="binding site" evidence="10">
    <location>
        <begin position="14"/>
        <end position="19"/>
    </location>
    <ligand>
        <name>substrate</name>
    </ligand>
</feature>
<name>A0A1Y2LGQ7_9PROT</name>
<feature type="binding site" evidence="10">
    <location>
        <position position="46"/>
    </location>
    <ligand>
        <name>Mg(2+)</name>
        <dbReference type="ChEBI" id="CHEBI:18420"/>
    </ligand>
</feature>
<reference evidence="12 13" key="1">
    <citation type="submission" date="2014-03" db="EMBL/GenBank/DDBJ databases">
        <title>The draft genome sequence of Thalassospira alkalitolerans JCM 18968.</title>
        <authorList>
            <person name="Lai Q."/>
            <person name="Shao Z."/>
        </authorList>
    </citation>
    <scope>NUCLEOTIDE SEQUENCE [LARGE SCALE GENOMIC DNA]</scope>
    <source>
        <strain evidence="12 13">JCM 18968</strain>
    </source>
</reference>
<evidence type="ECO:0000256" key="2">
    <source>
        <dbReference type="ARBA" id="ARBA00011738"/>
    </source>
</evidence>
<feature type="binding site" evidence="10">
    <location>
        <position position="179"/>
    </location>
    <ligand>
        <name>substrate</name>
    </ligand>
</feature>
<keyword evidence="4 10" id="KW-0547">Nucleotide-binding</keyword>
<evidence type="ECO:0000256" key="1">
    <source>
        <dbReference type="ARBA" id="ARBA00008023"/>
    </source>
</evidence>
<keyword evidence="6 10" id="KW-0460">Magnesium</keyword>
<feature type="binding site" evidence="10">
    <location>
        <begin position="156"/>
        <end position="159"/>
    </location>
    <ligand>
        <name>substrate</name>
    </ligand>
</feature>
<dbReference type="GO" id="GO:0000166">
    <property type="term" value="F:nucleotide binding"/>
    <property type="evidence" value="ECO:0007669"/>
    <property type="project" value="UniProtKB-KW"/>
</dbReference>
<dbReference type="GO" id="GO:0046872">
    <property type="term" value="F:metal ion binding"/>
    <property type="evidence" value="ECO:0007669"/>
    <property type="project" value="UniProtKB-KW"/>
</dbReference>
<dbReference type="NCBIfam" id="TIGR00042">
    <property type="entry name" value="RdgB/HAM1 family non-canonical purine NTP pyrophosphatase"/>
    <property type="match status" value="1"/>
</dbReference>
<dbReference type="EC" id="3.6.1.66" evidence="10"/>